<dbReference type="OrthoDB" id="3290122at2"/>
<evidence type="ECO:0000313" key="2">
    <source>
        <dbReference type="EMBL" id="RKR89418.1"/>
    </source>
</evidence>
<accession>A0A495JLI7</accession>
<gene>
    <name evidence="2" type="ORF">BDK92_3764</name>
</gene>
<dbReference type="RefSeq" id="WP_121157864.1">
    <property type="nucleotide sequence ID" value="NZ_RBKT01000001.1"/>
</dbReference>
<keyword evidence="3" id="KW-1185">Reference proteome</keyword>
<dbReference type="Proteomes" id="UP000277671">
    <property type="component" value="Unassembled WGS sequence"/>
</dbReference>
<feature type="region of interest" description="Disordered" evidence="1">
    <location>
        <begin position="2685"/>
        <end position="2753"/>
    </location>
</feature>
<feature type="compositionally biased region" description="Basic and acidic residues" evidence="1">
    <location>
        <begin position="2696"/>
        <end position="2714"/>
    </location>
</feature>
<name>A0A495JLI7_9ACTN</name>
<feature type="compositionally biased region" description="Low complexity" evidence="1">
    <location>
        <begin position="2046"/>
        <end position="2057"/>
    </location>
</feature>
<evidence type="ECO:0000313" key="3">
    <source>
        <dbReference type="Proteomes" id="UP000277671"/>
    </source>
</evidence>
<proteinExistence type="predicted"/>
<organism evidence="2 3">
    <name type="scientific">Micromonospora pisi</name>
    <dbReference type="NCBI Taxonomy" id="589240"/>
    <lineage>
        <taxon>Bacteria</taxon>
        <taxon>Bacillati</taxon>
        <taxon>Actinomycetota</taxon>
        <taxon>Actinomycetes</taxon>
        <taxon>Micromonosporales</taxon>
        <taxon>Micromonosporaceae</taxon>
        <taxon>Micromonospora</taxon>
    </lineage>
</organism>
<feature type="compositionally biased region" description="Basic and acidic residues" evidence="1">
    <location>
        <begin position="1183"/>
        <end position="1196"/>
    </location>
</feature>
<feature type="region of interest" description="Disordered" evidence="1">
    <location>
        <begin position="1178"/>
        <end position="1198"/>
    </location>
</feature>
<feature type="region of interest" description="Disordered" evidence="1">
    <location>
        <begin position="2045"/>
        <end position="2067"/>
    </location>
</feature>
<feature type="compositionally biased region" description="Low complexity" evidence="1">
    <location>
        <begin position="1467"/>
        <end position="1481"/>
    </location>
</feature>
<sequence>MSEGTPTLPPGTDLGGPPAGSGNSATPRRLSNRWGRTVGLSFGGPDTDLADLVAEWIAACDRAYARHYEAASAGGAARFRDLTVPWVADTRAFAIVAPTSVDGITLARLVVDEGAFAREYADPDLPVRSIAVIDGSVGADFGTEMRALGFDVTVYTSSTTSGVVRQGADPTYPQGGFVVEAGGHFDVFGELTRSQADIITRELVQAQRLGWRYQTTITADGLPIPLNDRVGTLALVDEAYAAARDQLAHDPSRLDLVGLTTTAGRHEHPDIVVRTVAGMLRAESRLEQVRHVVDLSRDDSGLWHAAPVPLHLRRMYTATGHHTADGDRPVRFGTGLPLLSDDAIGLPARLTVPFTDAQEDPRSSVELVATALWLAETAFDRFRSAEGRRLPVVRTGGAGARQAMVTRESLRGLVTENLHGLGIGPGEAERLTGRMFTGPLHTGSTATPLADGGRDARAVVDVSEDPAPPVTGFGHSAPAADPPADIAPEQVALALFRTAVRRELTARELLPPASGADPRATDRARAEAVRAHRLDPVDRLLLADTVRDSGSTIAAENAALLALRSVEASSQAHGHTLSVPELRATIDALPPGGTADPTGTPTRVDRLAAVVGLATTLHRDGLIAAGTADDLAPLTERALTAAAPMGGWARVESLAGLARDVGRPGRVDTNGAPTGNGPRLALVVLRMPGDRDDHVVAMVATTAGVRWVDPLHRRLYPANEIPEEVRTAVGATAMVVDTDGRVQPAGDATWSAPESTGTAAAPLVPASVGAPLGGGVLHVINDLVDNMDEENGYQVAAALRFGHLVAGHLVAARTGGTPSVEAVAALAGVSRSVAATVELMALLHVQLSGVLATQANPGGAVRSAMAVLARQSMLAQWEAAGDDLQDFFAQHATVIRDLFAASFAEDFPDFAADLRAERGLPDDAEVDLWSVLILDEHTGTPITTAGQFIAELLHPDPAAPRIDPRAFDIALAVGGAGLDLSRGPQYPELVDDLDNALRSALDRLAIDSVAAWPVPPNPEEDWPVLTDQPADVLPHGPENPSESVPIALVHLSEVLGRSVNRPYDGRGETAGQHQLRAGWTVADEVTALFASELAGGAVPPEALPALMEIEAVAALHGYLLLTTQLTAAAAAPQGLTNGYAVAVLPLLPPAQIHAALPESAVRFVAAHLDEIRDRVTGQLADTTRGDGRDPLREPLRGHPAGTIGDLLDLLLTGRGPDIDLHQAMRLPAPPASTRPVVADRGAIPVQLFTVGPDGTTTPVDPGNGGFTAAEFGPDSTTALAVEELAHTADGREHQRRVLDAARRAHTGELGEAGQATLTLLGAARDLAREPSGPGARHEPLTTAQAVTVLTAIGRTDSGHRAATAAAEALSALRGLAGRLGAAGPGVADPVTRVTAALPPVMDRLRVVAGGQLPVDDPASAGQTPPPAAAESVLTSPEGGGGSRTEDRRPAMWGGAPSRPSGTAPEPARAGSSTGPGTTAGAELQAARTVALTHHRSRVPSPTVDPPPVVGRLTPAEARRAQVGWPDGSAWDHLLITAAPFGYVAYSPYRSNGPQHPGLIYVEQLGWHLPPETDHIQPVRGTVTIAVAASPDLAPYAIADVLAQIVDRVYGTGPVPPLRVLVPGVNGENLVLRHLAGRLPGADVIGPRGDWAVRHDGTLLDPTNPTAGWGRYRTGRDPVAAPSQAAPTAPGVGARPTPVGTPRQRVADWVFLTLATADAHPVRRMGRLHRAFYGVAVTTDNPSEFADRLGGGWTAAPLGAVAADVTRLGPGSTAFVDLGDDGVAAVRNEAGSILFIELRNGAVTAIGDGQDPTRQVNALVLDPAGRPERQSGRGGGTPATDSGGQSPIDEAMSEPFLWEQGSVTVDLPGMAQIVAGPQRDVPRLFGPNLRQVLHTARARNAEWDPGEPSGITAIDRWDSGFVRPPTVPVLRQIRNIAQAATADDAMESLLARLVPDDEDEPAPQRLSIRVVVRAQGSVAETEALGNWAAGVLRHRLAEGFARWSQRNDDSPTPAFVVDYVVDPWSYLSNAERDSLEIRFLGFQPEPAGTAGSSASSDGSVDEGGRSLPDGTTTVRAWFRAGVPASASEQDLNNLVVGTARRVETAGAAGTAPVRISVVLRHRPGGSASSGAEGRAQAVADRLRGLVSRNVGQAAGSPRRRDELMGFLTIDVAARADNTVVTSGGADLVEIHLPPEPAPAPLADHTNPVVDYLSTWRYRTDWASTNGWWTLSRPIQDVPRLISELPASSFRTVRANNPEAVEPVGEPGPPVTVRPSAVRYDVARVRVSAQPGEAPRTLRVFQLRLALQPGPGVTERQLTALRQAATNAAAMVFNNQFQLPGPDSDQFHVDLRFTEPENAHHVIDVAAHAPGGRVLADSGGWSVAVLTMPEARRTALLAHEMSHLLGTVDEYIDPSVGVGRPSAFFRRPTPEDNLPRMPRRTALPQLMGALRSERQTAEARPNWFSPRYLLYVTLAQESAVPAPVTDVRWNGRQLLLGQVPVDTWSRPAQARTIIRDLLTQPRHDQSYPVDRRTALALNDERYRRDLTNAVATLSHDEGHPRYQGNAFLVLVDSELAPFQAAVSGAPADRPALVATGRAPAPVQPDQILVVIRGLTHGLDARAAAADAVLIPARIPLRYVGQGTQSGQRVLMLEQSGPPLPLPAPPSEAMEEAAERTDAPAIIEAAEDETTSAAADPADDLRTPGKPEPDPAPRRAAPEQPLLPPANFGVIRRPTPPAAVAETSTSAPQTGGMAASAPMTGAIEGTNPFPTTAMSATAVAILHRALDVTSIGAGGRGSDLAEWIREVERPVDDPQVADCVPLAWAAYVVRYGRRGNRAATDSLTSPRFTDFTHTLDGTFVTEFDPAALVDTLPPGHSVLVHERFHRPHVFWLMADEQPDENGRAVVRVVDVQTPGQYHPFVLGEDNWSRALDAPGTRVMYFDSAGRPLAELPAATTTPAAAGTGRAGLATEALLDGWSRGEPGGLRSEFVRNNAPVAGYLTWRGPLSQLARHLAGVDAANPLRLSTSPPRILPQGAHLVEVTVGPGAALTASNLRSGSMSVSRDRFAEVLVVAVSQGGTFSRTSISAPEVQGRTFAELAAGRLGTAPINDPGLTPAREPRIPHEHLKWWRSRRNRILSVIQKPIARAGPLDWWAKDKDGFYLENTEGTYFKQEIGITYKAQEEQSDAPWPNVVFDGTYILRTKRQNGAARHETRRLPFNIDEHTFFVEIHANQFDFGAATTRGEGGSGLQRIMPTYRVIDGERLGREVLSDPRYQRAVREHGDRLRVVLFACVALPNSQEFARTLGRPVWATNGTAVVGPMGGRQSIGLEMREGDHEPRFFLVAPSGQLYLSPHTSIEDVEARMSSLDLDNLTFAVDNVEDDSNSLTEPYGRNPDLRPGPAGSIDPGFTREQFAADLLNQLRAADSAHSSAGARHIERVQRAIDWWNGSGSADSFSGVVAGVRYIEAANGMDYYGRTLLSAEAAATVLVGMHATTEQNPTGRTRDRMGSALEELRRLRHELRRVPAPPHSELQRIIAAVLANIPALEGRLTPGQNPPQWMDGIGDANLPRVAELLPSRTGGWLADGAEVVIRDLDGTRSGVALLSDDVRARLSMGSLLPGGESFVVLVLGAEGAEGRGRLVRVPVVHPDGSAGEVLFTAEQLALVLRDRGSAGQDLSLVACDTGLLPGGFAQELADATGRNVSAPQEQVAVGFPGLGSEIVSATGLPWLLFVPHGVGGAGWDVINDEIIGNAAGRGTTDEVPAVGRAFDGISALTAPETGGVAGAAPEVPTNVRTLLGLAHRAATSGGGSPATAGSQTLVRFLDRRFPMGIRLDPADESAYREDVGNWFDEAVREVTTGVQRPESWRSVTTALERAGTDGVVLILPDGNHHASVLEFGDDGQIWQIAFAPNGPTPVPVQIATSDQPPPQRIMVFNKCNTVLGAPGPR</sequence>
<feature type="region of interest" description="Disordered" evidence="1">
    <location>
        <begin position="1"/>
        <end position="30"/>
    </location>
</feature>
<protein>
    <submittedName>
        <fullName evidence="2">Uncharacterized protein</fullName>
    </submittedName>
</protein>
<dbReference type="EMBL" id="RBKT01000001">
    <property type="protein sequence ID" value="RKR89418.1"/>
    <property type="molecule type" value="Genomic_DNA"/>
</dbReference>
<comment type="caution">
    <text evidence="2">The sequence shown here is derived from an EMBL/GenBank/DDBJ whole genome shotgun (WGS) entry which is preliminary data.</text>
</comment>
<feature type="compositionally biased region" description="Low complexity" evidence="1">
    <location>
        <begin position="1"/>
        <end position="12"/>
    </location>
</feature>
<feature type="region of interest" description="Disordered" evidence="1">
    <location>
        <begin position="2652"/>
        <end position="2673"/>
    </location>
</feature>
<feature type="region of interest" description="Disordered" evidence="1">
    <location>
        <begin position="1823"/>
        <end position="1848"/>
    </location>
</feature>
<feature type="region of interest" description="Disordered" evidence="1">
    <location>
        <begin position="1676"/>
        <end position="1698"/>
    </location>
</feature>
<feature type="region of interest" description="Disordered" evidence="1">
    <location>
        <begin position="1411"/>
        <end position="1482"/>
    </location>
</feature>
<evidence type="ECO:0000256" key="1">
    <source>
        <dbReference type="SAM" id="MobiDB-lite"/>
    </source>
</evidence>
<reference evidence="2 3" key="1">
    <citation type="submission" date="2018-10" db="EMBL/GenBank/DDBJ databases">
        <title>Sequencing the genomes of 1000 actinobacteria strains.</title>
        <authorList>
            <person name="Klenk H.-P."/>
        </authorList>
    </citation>
    <scope>NUCLEOTIDE SEQUENCE [LARGE SCALE GENOMIC DNA]</scope>
    <source>
        <strain evidence="2 3">DSM 45175</strain>
    </source>
</reference>